<keyword evidence="8" id="KW-0311">Gluconate utilization</keyword>
<evidence type="ECO:0000256" key="6">
    <source>
        <dbReference type="ARBA" id="ARBA00022777"/>
    </source>
</evidence>
<keyword evidence="5 10" id="KW-0547">Nucleotide-binding</keyword>
<evidence type="ECO:0000256" key="2">
    <source>
        <dbReference type="ARBA" id="ARBA00008420"/>
    </source>
</evidence>
<dbReference type="NCBIfam" id="TIGR01313">
    <property type="entry name" value="therm_gnt_kin"/>
    <property type="match status" value="1"/>
</dbReference>
<dbReference type="InterPro" id="IPR006001">
    <property type="entry name" value="Therm_gnt_kin"/>
</dbReference>
<dbReference type="GO" id="GO:0019521">
    <property type="term" value="P:D-gluconate metabolic process"/>
    <property type="evidence" value="ECO:0007669"/>
    <property type="project" value="UniProtKB-KW"/>
</dbReference>
<evidence type="ECO:0000256" key="4">
    <source>
        <dbReference type="ARBA" id="ARBA00022679"/>
    </source>
</evidence>
<protein>
    <recommendedName>
        <fullName evidence="3 10">Gluconokinase</fullName>
        <ecNumber evidence="3 10">2.7.1.12</ecNumber>
    </recommendedName>
</protein>
<evidence type="ECO:0000313" key="12">
    <source>
        <dbReference type="Proteomes" id="UP000006235"/>
    </source>
</evidence>
<name>F9QAJ9_9PAST</name>
<evidence type="ECO:0000313" key="11">
    <source>
        <dbReference type="EMBL" id="EGV05437.1"/>
    </source>
</evidence>
<dbReference type="EMBL" id="AFUV01000015">
    <property type="protein sequence ID" value="EGV05437.1"/>
    <property type="molecule type" value="Genomic_DNA"/>
</dbReference>
<dbReference type="RefSeq" id="WP_007242876.1">
    <property type="nucleotide sequence ID" value="NZ_AFUV01000015.1"/>
</dbReference>
<evidence type="ECO:0000256" key="8">
    <source>
        <dbReference type="ARBA" id="ARBA00023064"/>
    </source>
</evidence>
<comment type="catalytic activity">
    <reaction evidence="9 10">
        <text>D-gluconate + ATP = 6-phospho-D-gluconate + ADP + H(+)</text>
        <dbReference type="Rhea" id="RHEA:19433"/>
        <dbReference type="ChEBI" id="CHEBI:15378"/>
        <dbReference type="ChEBI" id="CHEBI:18391"/>
        <dbReference type="ChEBI" id="CHEBI:30616"/>
        <dbReference type="ChEBI" id="CHEBI:58759"/>
        <dbReference type="ChEBI" id="CHEBI:456216"/>
        <dbReference type="EC" id="2.7.1.12"/>
    </reaction>
</comment>
<keyword evidence="6 10" id="KW-0418">Kinase</keyword>
<dbReference type="AlphaFoldDB" id="F9QAJ9"/>
<accession>F9QAJ9</accession>
<dbReference type="PANTHER" id="PTHR43442">
    <property type="entry name" value="GLUCONOKINASE-RELATED"/>
    <property type="match status" value="1"/>
</dbReference>
<dbReference type="SUPFAM" id="SSF52540">
    <property type="entry name" value="P-loop containing nucleoside triphosphate hydrolases"/>
    <property type="match status" value="1"/>
</dbReference>
<dbReference type="PANTHER" id="PTHR43442:SF3">
    <property type="entry name" value="GLUCONOKINASE-RELATED"/>
    <property type="match status" value="1"/>
</dbReference>
<dbReference type="Gene3D" id="3.40.50.300">
    <property type="entry name" value="P-loop containing nucleotide triphosphate hydrolases"/>
    <property type="match status" value="1"/>
</dbReference>
<evidence type="ECO:0000256" key="7">
    <source>
        <dbReference type="ARBA" id="ARBA00022840"/>
    </source>
</evidence>
<comment type="similarity">
    <text evidence="2 10">Belongs to the gluconokinase GntK/GntV family.</text>
</comment>
<evidence type="ECO:0000256" key="1">
    <source>
        <dbReference type="ARBA" id="ARBA00004761"/>
    </source>
</evidence>
<proteinExistence type="inferred from homology"/>
<organism evidence="11 12">
    <name type="scientific">Haemophilus pittmaniae HK 85</name>
    <dbReference type="NCBI Taxonomy" id="1035188"/>
    <lineage>
        <taxon>Bacteria</taxon>
        <taxon>Pseudomonadati</taxon>
        <taxon>Pseudomonadota</taxon>
        <taxon>Gammaproteobacteria</taxon>
        <taxon>Pasteurellales</taxon>
        <taxon>Pasteurellaceae</taxon>
        <taxon>Haemophilus</taxon>
    </lineage>
</organism>
<keyword evidence="7 10" id="KW-0067">ATP-binding</keyword>
<dbReference type="EC" id="2.7.1.12" evidence="3 10"/>
<comment type="pathway">
    <text evidence="1">Carbohydrate acid metabolism.</text>
</comment>
<dbReference type="GO" id="GO:0005737">
    <property type="term" value="C:cytoplasm"/>
    <property type="evidence" value="ECO:0007669"/>
    <property type="project" value="TreeGrafter"/>
</dbReference>
<dbReference type="FunFam" id="3.40.50.300:FF:000522">
    <property type="entry name" value="Gluconokinase"/>
    <property type="match status" value="1"/>
</dbReference>
<dbReference type="GO" id="GO:0046316">
    <property type="term" value="F:gluconokinase activity"/>
    <property type="evidence" value="ECO:0007669"/>
    <property type="project" value="UniProtKB-EC"/>
</dbReference>
<keyword evidence="4 10" id="KW-0808">Transferase</keyword>
<dbReference type="STRING" id="1035188.HMPREF9952_0500"/>
<dbReference type="CDD" id="cd02021">
    <property type="entry name" value="GntK"/>
    <property type="match status" value="1"/>
</dbReference>
<dbReference type="Pfam" id="PF01202">
    <property type="entry name" value="SKI"/>
    <property type="match status" value="1"/>
</dbReference>
<reference evidence="11 12" key="1">
    <citation type="submission" date="2011-07" db="EMBL/GenBank/DDBJ databases">
        <authorList>
            <person name="Harkins D.M."/>
            <person name="Madupu R."/>
            <person name="Durkin A.S."/>
            <person name="Torralba M."/>
            <person name="Methe B."/>
            <person name="Sutton G.G."/>
            <person name="Nelson K.E."/>
        </authorList>
    </citation>
    <scope>NUCLEOTIDE SEQUENCE [LARGE SCALE GENOMIC DNA]</scope>
    <source>
        <strain evidence="11 12">HK 85</strain>
    </source>
</reference>
<dbReference type="GO" id="GO:0005524">
    <property type="term" value="F:ATP binding"/>
    <property type="evidence" value="ECO:0007669"/>
    <property type="project" value="UniProtKB-KW"/>
</dbReference>
<evidence type="ECO:0000256" key="9">
    <source>
        <dbReference type="ARBA" id="ARBA00048090"/>
    </source>
</evidence>
<gene>
    <name evidence="11" type="primary">idnK</name>
    <name evidence="11" type="ORF">HMPREF9952_0500</name>
</gene>
<evidence type="ECO:0000256" key="5">
    <source>
        <dbReference type="ARBA" id="ARBA00022741"/>
    </source>
</evidence>
<sequence>MLTEKDGGISNGKGKSFILMGVSSTGKTSVGTEVARRLGIKLIDGDDLHPRANIIKMGQGYPLNDADRAPWLERIRDAAFSLEQKSEVGIIVCSALKKQYRNLIRDGNDSVKFLFLEGPFDLVLARMKQRKGHYMKTEMLKSQFETLEIPGADEPDVMHIDIDGSFEEVVQRCIDALRPLLA</sequence>
<evidence type="ECO:0000256" key="10">
    <source>
        <dbReference type="RuleBase" id="RU363066"/>
    </source>
</evidence>
<comment type="caution">
    <text evidence="11">The sequence shown here is derived from an EMBL/GenBank/DDBJ whole genome shotgun (WGS) entry which is preliminary data.</text>
</comment>
<dbReference type="InterPro" id="IPR031322">
    <property type="entry name" value="Shikimate/glucono_kinase"/>
</dbReference>
<dbReference type="Proteomes" id="UP000006235">
    <property type="component" value="Unassembled WGS sequence"/>
</dbReference>
<evidence type="ECO:0000256" key="3">
    <source>
        <dbReference type="ARBA" id="ARBA00012054"/>
    </source>
</evidence>
<dbReference type="InterPro" id="IPR027417">
    <property type="entry name" value="P-loop_NTPase"/>
</dbReference>